<dbReference type="PANTHER" id="PTHR34992">
    <property type="entry name" value="HYPHAL ANASTAMOSIS-7 PROTEIN"/>
    <property type="match status" value="1"/>
</dbReference>
<feature type="domain" description="Copper acquisition factor BIM1-like" evidence="10">
    <location>
        <begin position="17"/>
        <end position="157"/>
    </location>
</feature>
<evidence type="ECO:0000256" key="6">
    <source>
        <dbReference type="ARBA" id="ARBA00023180"/>
    </source>
</evidence>
<evidence type="ECO:0000256" key="7">
    <source>
        <dbReference type="ARBA" id="ARBA00023288"/>
    </source>
</evidence>
<dbReference type="GO" id="GO:0098552">
    <property type="term" value="C:side of membrane"/>
    <property type="evidence" value="ECO:0007669"/>
    <property type="project" value="UniProtKB-KW"/>
</dbReference>
<evidence type="ECO:0000256" key="2">
    <source>
        <dbReference type="ARBA" id="ARBA00022475"/>
    </source>
</evidence>
<dbReference type="EMBL" id="SGPM01000287">
    <property type="protein sequence ID" value="THH27017.1"/>
    <property type="molecule type" value="Genomic_DNA"/>
</dbReference>
<dbReference type="AlphaFoldDB" id="A0A4S4MNY1"/>
<dbReference type="Proteomes" id="UP000308730">
    <property type="component" value="Unassembled WGS sequence"/>
</dbReference>
<comment type="subcellular location">
    <subcellularLocation>
        <location evidence="1">Cell membrane</location>
        <topology evidence="1">Lipid-anchor</topology>
        <topology evidence="1">GPI-anchor</topology>
    </subcellularLocation>
</comment>
<accession>A0A4S4MNY1</accession>
<feature type="chain" id="PRO_5020836849" description="Copper acquisition factor BIM1-like domain-containing protein" evidence="9">
    <location>
        <begin position="19"/>
        <end position="215"/>
    </location>
</feature>
<feature type="signal peptide" evidence="9">
    <location>
        <begin position="1"/>
        <end position="18"/>
    </location>
</feature>
<dbReference type="GO" id="GO:0005886">
    <property type="term" value="C:plasma membrane"/>
    <property type="evidence" value="ECO:0007669"/>
    <property type="project" value="UniProtKB-SubCell"/>
</dbReference>
<keyword evidence="6" id="KW-0325">Glycoprotein</keyword>
<name>A0A4S4MNY1_9APHY</name>
<keyword evidence="3" id="KW-0336">GPI-anchor</keyword>
<evidence type="ECO:0000256" key="1">
    <source>
        <dbReference type="ARBA" id="ARBA00004609"/>
    </source>
</evidence>
<keyword evidence="5" id="KW-0472">Membrane</keyword>
<evidence type="ECO:0000313" key="12">
    <source>
        <dbReference type="Proteomes" id="UP000308730"/>
    </source>
</evidence>
<keyword evidence="4 9" id="KW-0732">Signal</keyword>
<gene>
    <name evidence="11" type="ORF">EUX98_g7169</name>
</gene>
<dbReference type="InterPro" id="IPR046530">
    <property type="entry name" value="BIM1-like_dom"/>
</dbReference>
<keyword evidence="7" id="KW-0449">Lipoprotein</keyword>
<dbReference type="PANTHER" id="PTHR34992:SF1">
    <property type="entry name" value="COPPER ACQUISITION FACTOR BIM1-LIKE DOMAIN-CONTAINING PROTEIN"/>
    <property type="match status" value="1"/>
</dbReference>
<evidence type="ECO:0000256" key="8">
    <source>
        <dbReference type="SAM" id="MobiDB-lite"/>
    </source>
</evidence>
<evidence type="ECO:0000256" key="4">
    <source>
        <dbReference type="ARBA" id="ARBA00022729"/>
    </source>
</evidence>
<reference evidence="11 12" key="1">
    <citation type="submission" date="2019-02" db="EMBL/GenBank/DDBJ databases">
        <title>Genome sequencing of the rare red list fungi Antrodiella citrinella (Flaviporus citrinellus).</title>
        <authorList>
            <person name="Buettner E."/>
            <person name="Kellner H."/>
        </authorList>
    </citation>
    <scope>NUCLEOTIDE SEQUENCE [LARGE SCALE GENOMIC DNA]</scope>
    <source>
        <strain evidence="11 12">DSM 108506</strain>
    </source>
</reference>
<keyword evidence="2" id="KW-1003">Cell membrane</keyword>
<dbReference type="CDD" id="cd21176">
    <property type="entry name" value="LPMO_auxiliary-like"/>
    <property type="match status" value="1"/>
</dbReference>
<sequence>MRLTSTAYFAGLLTVVSAHFQMQFPPPRGVFVEDEEPTFCDGYLTAASNRSEFPLTGGFISLNSEHPNWTFGVLISTAANPTSFNNFTQARNFSSASGEGLFCIPFDLSDIPGLTNGENVTIQSVFNGGDGTLYQCADLTLSNSFTIPSSVACTNASAASTSQTSASQTSSGSSPSSSGSSAPSPKPTSAASSVDARSVMSLAGLLAVVGAVLAV</sequence>
<evidence type="ECO:0000256" key="5">
    <source>
        <dbReference type="ARBA" id="ARBA00023136"/>
    </source>
</evidence>
<organism evidence="11 12">
    <name type="scientific">Antrodiella citrinella</name>
    <dbReference type="NCBI Taxonomy" id="2447956"/>
    <lineage>
        <taxon>Eukaryota</taxon>
        <taxon>Fungi</taxon>
        <taxon>Dikarya</taxon>
        <taxon>Basidiomycota</taxon>
        <taxon>Agaricomycotina</taxon>
        <taxon>Agaricomycetes</taxon>
        <taxon>Polyporales</taxon>
        <taxon>Steccherinaceae</taxon>
        <taxon>Antrodiella</taxon>
    </lineage>
</organism>
<comment type="caution">
    <text evidence="11">The sequence shown here is derived from an EMBL/GenBank/DDBJ whole genome shotgun (WGS) entry which is preliminary data.</text>
</comment>
<keyword evidence="12" id="KW-1185">Reference proteome</keyword>
<dbReference type="Pfam" id="PF20238">
    <property type="entry name" value="BIM1-like_dom"/>
    <property type="match status" value="1"/>
</dbReference>
<evidence type="ECO:0000259" key="10">
    <source>
        <dbReference type="Pfam" id="PF20238"/>
    </source>
</evidence>
<feature type="region of interest" description="Disordered" evidence="8">
    <location>
        <begin position="162"/>
        <end position="191"/>
    </location>
</feature>
<protein>
    <recommendedName>
        <fullName evidence="10">Copper acquisition factor BIM1-like domain-containing protein</fullName>
    </recommendedName>
</protein>
<evidence type="ECO:0000313" key="11">
    <source>
        <dbReference type="EMBL" id="THH27017.1"/>
    </source>
</evidence>
<evidence type="ECO:0000256" key="9">
    <source>
        <dbReference type="SAM" id="SignalP"/>
    </source>
</evidence>
<dbReference type="OrthoDB" id="2146436at2759"/>
<proteinExistence type="predicted"/>
<dbReference type="InterPro" id="IPR046936">
    <property type="entry name" value="BIM1-like"/>
</dbReference>
<evidence type="ECO:0000256" key="3">
    <source>
        <dbReference type="ARBA" id="ARBA00022622"/>
    </source>
</evidence>